<dbReference type="AlphaFoldDB" id="A0A5J4UJN7"/>
<accession>A0A5J4UJN7</accession>
<gene>
    <name evidence="1" type="ORF">EZS28_034190</name>
</gene>
<organism evidence="1 2">
    <name type="scientific">Streblomastix strix</name>
    <dbReference type="NCBI Taxonomy" id="222440"/>
    <lineage>
        <taxon>Eukaryota</taxon>
        <taxon>Metamonada</taxon>
        <taxon>Preaxostyla</taxon>
        <taxon>Oxymonadida</taxon>
        <taxon>Streblomastigidae</taxon>
        <taxon>Streblomastix</taxon>
    </lineage>
</organism>
<dbReference type="Proteomes" id="UP000324800">
    <property type="component" value="Unassembled WGS sequence"/>
</dbReference>
<proteinExistence type="predicted"/>
<dbReference type="EMBL" id="SNRW01015543">
    <property type="protein sequence ID" value="KAA6370281.1"/>
    <property type="molecule type" value="Genomic_DNA"/>
</dbReference>
<comment type="caution">
    <text evidence="1">The sequence shown here is derived from an EMBL/GenBank/DDBJ whole genome shotgun (WGS) entry which is preliminary data.</text>
</comment>
<evidence type="ECO:0000313" key="1">
    <source>
        <dbReference type="EMBL" id="KAA6370281.1"/>
    </source>
</evidence>
<protein>
    <submittedName>
        <fullName evidence="1">Uncharacterized protein</fullName>
    </submittedName>
</protein>
<name>A0A5J4UJN7_9EUKA</name>
<evidence type="ECO:0000313" key="2">
    <source>
        <dbReference type="Proteomes" id="UP000324800"/>
    </source>
</evidence>
<reference evidence="1 2" key="1">
    <citation type="submission" date="2019-03" db="EMBL/GenBank/DDBJ databases">
        <title>Single cell metagenomics reveals metabolic interactions within the superorganism composed of flagellate Streblomastix strix and complex community of Bacteroidetes bacteria on its surface.</title>
        <authorList>
            <person name="Treitli S.C."/>
            <person name="Kolisko M."/>
            <person name="Husnik F."/>
            <person name="Keeling P."/>
            <person name="Hampl V."/>
        </authorList>
    </citation>
    <scope>NUCLEOTIDE SEQUENCE [LARGE SCALE GENOMIC DNA]</scope>
    <source>
        <strain evidence="1">ST1C</strain>
    </source>
</reference>
<sequence length="95" mass="10759">MNGYEKWIGIALSGLAENVKNHADIVGEDFIKQLTILIEYNDEDVSEKGIMLALILFEFGTDETQQKVKEAVIQRRIRELISSDEGNIAKIALFF</sequence>